<dbReference type="EMBL" id="ML977557">
    <property type="protein sequence ID" value="KAF2007531.1"/>
    <property type="molecule type" value="Genomic_DNA"/>
</dbReference>
<dbReference type="Proteomes" id="UP000799779">
    <property type="component" value="Unassembled WGS sequence"/>
</dbReference>
<organism evidence="2 3">
    <name type="scientific">Amniculicola lignicola CBS 123094</name>
    <dbReference type="NCBI Taxonomy" id="1392246"/>
    <lineage>
        <taxon>Eukaryota</taxon>
        <taxon>Fungi</taxon>
        <taxon>Dikarya</taxon>
        <taxon>Ascomycota</taxon>
        <taxon>Pezizomycotina</taxon>
        <taxon>Dothideomycetes</taxon>
        <taxon>Pleosporomycetidae</taxon>
        <taxon>Pleosporales</taxon>
        <taxon>Amniculicolaceae</taxon>
        <taxon>Amniculicola</taxon>
    </lineage>
</organism>
<feature type="compositionally biased region" description="Basic and acidic residues" evidence="1">
    <location>
        <begin position="72"/>
        <end position="116"/>
    </location>
</feature>
<reference evidence="2" key="1">
    <citation type="journal article" date="2020" name="Stud. Mycol.">
        <title>101 Dothideomycetes genomes: a test case for predicting lifestyles and emergence of pathogens.</title>
        <authorList>
            <person name="Haridas S."/>
            <person name="Albert R."/>
            <person name="Binder M."/>
            <person name="Bloem J."/>
            <person name="Labutti K."/>
            <person name="Salamov A."/>
            <person name="Andreopoulos B."/>
            <person name="Baker S."/>
            <person name="Barry K."/>
            <person name="Bills G."/>
            <person name="Bluhm B."/>
            <person name="Cannon C."/>
            <person name="Castanera R."/>
            <person name="Culley D."/>
            <person name="Daum C."/>
            <person name="Ezra D."/>
            <person name="Gonzalez J."/>
            <person name="Henrissat B."/>
            <person name="Kuo A."/>
            <person name="Liang C."/>
            <person name="Lipzen A."/>
            <person name="Lutzoni F."/>
            <person name="Magnuson J."/>
            <person name="Mondo S."/>
            <person name="Nolan M."/>
            <person name="Ohm R."/>
            <person name="Pangilinan J."/>
            <person name="Park H.-J."/>
            <person name="Ramirez L."/>
            <person name="Alfaro M."/>
            <person name="Sun H."/>
            <person name="Tritt A."/>
            <person name="Yoshinaga Y."/>
            <person name="Zwiers L.-H."/>
            <person name="Turgeon B."/>
            <person name="Goodwin S."/>
            <person name="Spatafora J."/>
            <person name="Crous P."/>
            <person name="Grigoriev I."/>
        </authorList>
    </citation>
    <scope>NUCLEOTIDE SEQUENCE</scope>
    <source>
        <strain evidence="2">CBS 123094</strain>
    </source>
</reference>
<accession>A0A6A5X3T7</accession>
<sequence length="174" mass="19690">MSIVSPSLHGGTYYTILTAALTSSTLPSTDSIPRGKNPAQKPPIRKKNGPQNEKRDRTPNPRSKRHTNLSHQRPDSDQKQKQESNSESERNDMIAKVEEEEKQGKEEEDQSRDPQNHHGQSGALIASPSPLDPPPSSWESLCCYTVSFLARIDIKRFMARVDLARDIIRRFRQC</sequence>
<evidence type="ECO:0000313" key="2">
    <source>
        <dbReference type="EMBL" id="KAF2007531.1"/>
    </source>
</evidence>
<protein>
    <submittedName>
        <fullName evidence="2">Uncharacterized protein</fullName>
    </submittedName>
</protein>
<evidence type="ECO:0000256" key="1">
    <source>
        <dbReference type="SAM" id="MobiDB-lite"/>
    </source>
</evidence>
<keyword evidence="3" id="KW-1185">Reference proteome</keyword>
<evidence type="ECO:0000313" key="3">
    <source>
        <dbReference type="Proteomes" id="UP000799779"/>
    </source>
</evidence>
<dbReference type="AlphaFoldDB" id="A0A6A5X3T7"/>
<gene>
    <name evidence="2" type="ORF">P154DRAFT_120478</name>
</gene>
<name>A0A6A5X3T7_9PLEO</name>
<proteinExistence type="predicted"/>
<feature type="region of interest" description="Disordered" evidence="1">
    <location>
        <begin position="25"/>
        <end position="136"/>
    </location>
</feature>